<dbReference type="RefSeq" id="WP_176214780.1">
    <property type="nucleotide sequence ID" value="NZ_FWYF01000003.1"/>
</dbReference>
<keyword evidence="2" id="KW-1185">Reference proteome</keyword>
<gene>
    <name evidence="1" type="ORF">SAMN04488029_2687</name>
</gene>
<proteinExistence type="predicted"/>
<accession>A0A1W2GHN3</accession>
<dbReference type="EMBL" id="FWYF01000003">
    <property type="protein sequence ID" value="SMD36054.1"/>
    <property type="molecule type" value="Genomic_DNA"/>
</dbReference>
<sequence length="55" mass="6473">MSVKAEEEAFFRLILNFHLQQNTPDKYSCILKFLENSGLYTWAHSKFIFESALTD</sequence>
<reference evidence="1 2" key="1">
    <citation type="submission" date="2017-04" db="EMBL/GenBank/DDBJ databases">
        <authorList>
            <person name="Afonso C.L."/>
            <person name="Miller P.J."/>
            <person name="Scott M.A."/>
            <person name="Spackman E."/>
            <person name="Goraichik I."/>
            <person name="Dimitrov K.M."/>
            <person name="Suarez D.L."/>
            <person name="Swayne D.E."/>
        </authorList>
    </citation>
    <scope>NUCLEOTIDE SEQUENCE [LARGE SCALE GENOMIC DNA]</scope>
    <source>
        <strain evidence="1 2">DSM 26133</strain>
    </source>
</reference>
<protein>
    <submittedName>
        <fullName evidence="1">Uncharacterized protein</fullName>
    </submittedName>
</protein>
<name>A0A1W2GHN3_REIFA</name>
<evidence type="ECO:0000313" key="2">
    <source>
        <dbReference type="Proteomes" id="UP000192472"/>
    </source>
</evidence>
<evidence type="ECO:0000313" key="1">
    <source>
        <dbReference type="EMBL" id="SMD36054.1"/>
    </source>
</evidence>
<organism evidence="1 2">
    <name type="scientific">Reichenbachiella faecimaris</name>
    <dbReference type="NCBI Taxonomy" id="692418"/>
    <lineage>
        <taxon>Bacteria</taxon>
        <taxon>Pseudomonadati</taxon>
        <taxon>Bacteroidota</taxon>
        <taxon>Cytophagia</taxon>
        <taxon>Cytophagales</taxon>
        <taxon>Reichenbachiellaceae</taxon>
        <taxon>Reichenbachiella</taxon>
    </lineage>
</organism>
<dbReference type="Proteomes" id="UP000192472">
    <property type="component" value="Unassembled WGS sequence"/>
</dbReference>
<dbReference type="AlphaFoldDB" id="A0A1W2GHN3"/>